<dbReference type="InterPro" id="IPR036680">
    <property type="entry name" value="SPOR-like_sf"/>
</dbReference>
<gene>
    <name evidence="5" type="ORF">B5C34_13140</name>
</gene>
<dbReference type="PROSITE" id="PS51257">
    <property type="entry name" value="PROKAR_LIPOPROTEIN"/>
    <property type="match status" value="1"/>
</dbReference>
<keyword evidence="1" id="KW-0802">TPR repeat</keyword>
<dbReference type="AlphaFoldDB" id="A0A219B7E9"/>
<dbReference type="InterPro" id="IPR011990">
    <property type="entry name" value="TPR-like_helical_dom_sf"/>
</dbReference>
<dbReference type="Pfam" id="PF05036">
    <property type="entry name" value="SPOR"/>
    <property type="match status" value="1"/>
</dbReference>
<reference evidence="6" key="1">
    <citation type="submission" date="2017-05" db="EMBL/GenBank/DDBJ databases">
        <authorList>
            <person name="Lin X."/>
        </authorList>
    </citation>
    <scope>NUCLEOTIDE SEQUENCE [LARGE SCALE GENOMIC DNA]</scope>
    <source>
        <strain evidence="6">JLT2012</strain>
    </source>
</reference>
<dbReference type="Pfam" id="PF13432">
    <property type="entry name" value="TPR_16"/>
    <property type="match status" value="1"/>
</dbReference>
<comment type="caution">
    <text evidence="5">The sequence shown here is derived from an EMBL/GenBank/DDBJ whole genome shotgun (WGS) entry which is preliminary data.</text>
</comment>
<dbReference type="OrthoDB" id="7388953at2"/>
<feature type="region of interest" description="Disordered" evidence="2">
    <location>
        <begin position="270"/>
        <end position="304"/>
    </location>
</feature>
<dbReference type="PROSITE" id="PS51724">
    <property type="entry name" value="SPOR"/>
    <property type="match status" value="1"/>
</dbReference>
<proteinExistence type="predicted"/>
<dbReference type="Gene3D" id="3.30.70.1070">
    <property type="entry name" value="Sporulation related repeat"/>
    <property type="match status" value="1"/>
</dbReference>
<feature type="chain" id="PRO_5013347336" description="SPOR domain-containing protein" evidence="3">
    <location>
        <begin position="25"/>
        <end position="486"/>
    </location>
</feature>
<dbReference type="InterPro" id="IPR019734">
    <property type="entry name" value="TPR_rpt"/>
</dbReference>
<evidence type="ECO:0000313" key="5">
    <source>
        <dbReference type="EMBL" id="OWV34310.1"/>
    </source>
</evidence>
<dbReference type="InterPro" id="IPR007730">
    <property type="entry name" value="SPOR-like_dom"/>
</dbReference>
<dbReference type="Proteomes" id="UP000198462">
    <property type="component" value="Unassembled WGS sequence"/>
</dbReference>
<dbReference type="SUPFAM" id="SSF48452">
    <property type="entry name" value="TPR-like"/>
    <property type="match status" value="1"/>
</dbReference>
<feature type="repeat" description="TPR" evidence="1">
    <location>
        <begin position="95"/>
        <end position="128"/>
    </location>
</feature>
<evidence type="ECO:0000313" key="6">
    <source>
        <dbReference type="Proteomes" id="UP000198462"/>
    </source>
</evidence>
<evidence type="ECO:0000256" key="1">
    <source>
        <dbReference type="PROSITE-ProRule" id="PRU00339"/>
    </source>
</evidence>
<accession>A0A219B7E9</accession>
<keyword evidence="3" id="KW-0732">Signal</keyword>
<dbReference type="Gene3D" id="1.25.40.10">
    <property type="entry name" value="Tetratricopeptide repeat domain"/>
    <property type="match status" value="1"/>
</dbReference>
<keyword evidence="6" id="KW-1185">Reference proteome</keyword>
<sequence>MRRTPAWGPRAAAAGVLVSSIAVAACTASAPPSSLADAPATAALLRQAQQRDADRAVSPAPDTLAAQAEVARLGGDLEQAVALAEQAVRNQPYQTAPRRTLAQAYFAQGRLTAAAEAYDDLLKLHPDAPSYQLGAALTALADGRVADARYWLSLAEAQDDLRGDVGLAYVLLGEEERGVAILKDAVRSGFSTARTRQNLALAQALTGRWSDARLTAAIDLPPAEVERRVAEWAALMASEDPAWRTITLLGIAPRPGDTGRPVELAYRAPEAPPERHAAAEPAAPVSAPSVAAAQRASSFDAHPEDSTPVVIAAVDVPAPEPKGKAAPVKQRAQLSAARAASAAAPARLIKASSVNIAPSAPKFDAEPAPKETPASQREPEARATSPKPVEAAATPDLPEAGEGDWLVQLGSYDRPEILAENWAALKVRTPLLSDYEALKSRAEVEGRLYYRLSVGRFETSQDARRLCGALKDEGASCFIREGKFRG</sequence>
<organism evidence="5 6">
    <name type="scientific">Pacificimonas flava</name>
    <dbReference type="NCBI Taxonomy" id="1234595"/>
    <lineage>
        <taxon>Bacteria</taxon>
        <taxon>Pseudomonadati</taxon>
        <taxon>Pseudomonadota</taxon>
        <taxon>Alphaproteobacteria</taxon>
        <taxon>Sphingomonadales</taxon>
        <taxon>Sphingosinicellaceae</taxon>
        <taxon>Pacificimonas</taxon>
    </lineage>
</organism>
<evidence type="ECO:0000259" key="4">
    <source>
        <dbReference type="PROSITE" id="PS51724"/>
    </source>
</evidence>
<feature type="signal peptide" evidence="3">
    <location>
        <begin position="1"/>
        <end position="24"/>
    </location>
</feature>
<feature type="compositionally biased region" description="Low complexity" evidence="2">
    <location>
        <begin position="279"/>
        <end position="297"/>
    </location>
</feature>
<feature type="domain" description="SPOR" evidence="4">
    <location>
        <begin position="399"/>
        <end position="482"/>
    </location>
</feature>
<evidence type="ECO:0000256" key="2">
    <source>
        <dbReference type="SAM" id="MobiDB-lite"/>
    </source>
</evidence>
<protein>
    <recommendedName>
        <fullName evidence="4">SPOR domain-containing protein</fullName>
    </recommendedName>
</protein>
<feature type="region of interest" description="Disordered" evidence="2">
    <location>
        <begin position="360"/>
        <end position="401"/>
    </location>
</feature>
<dbReference type="RefSeq" id="WP_088713010.1">
    <property type="nucleotide sequence ID" value="NZ_NFZT01000001.1"/>
</dbReference>
<dbReference type="PROSITE" id="PS50005">
    <property type="entry name" value="TPR"/>
    <property type="match status" value="1"/>
</dbReference>
<name>A0A219B7E9_9SPHN</name>
<evidence type="ECO:0000256" key="3">
    <source>
        <dbReference type="SAM" id="SignalP"/>
    </source>
</evidence>
<dbReference type="EMBL" id="NFZT01000001">
    <property type="protein sequence ID" value="OWV34310.1"/>
    <property type="molecule type" value="Genomic_DNA"/>
</dbReference>
<dbReference type="GO" id="GO:0042834">
    <property type="term" value="F:peptidoglycan binding"/>
    <property type="evidence" value="ECO:0007669"/>
    <property type="project" value="InterPro"/>
</dbReference>